<gene>
    <name evidence="1" type="ORF">B4U79_08457</name>
    <name evidence="2" type="ORF">B4U79_15991</name>
</gene>
<protein>
    <submittedName>
        <fullName evidence="1">O-glycosyltransferase-like protein</fullName>
    </submittedName>
</protein>
<comment type="caution">
    <text evidence="1">The sequence shown here is derived from an EMBL/GenBank/DDBJ whole genome shotgun (WGS) entry which is preliminary data.</text>
</comment>
<dbReference type="GO" id="GO:0016740">
    <property type="term" value="F:transferase activity"/>
    <property type="evidence" value="ECO:0007669"/>
    <property type="project" value="UniProtKB-KW"/>
</dbReference>
<dbReference type="OrthoDB" id="9991317at2759"/>
<proteinExistence type="predicted"/>
<dbReference type="STRING" id="1965070.A0A3S3REY5"/>
<dbReference type="EMBL" id="NCKU01018768">
    <property type="protein sequence ID" value="RWR98804.1"/>
    <property type="molecule type" value="Genomic_DNA"/>
</dbReference>
<dbReference type="EMBL" id="NCKU01018786">
    <property type="protein sequence ID" value="RWR98800.1"/>
    <property type="molecule type" value="Genomic_DNA"/>
</dbReference>
<name>A0A3S3REY5_9ACAR</name>
<feature type="non-terminal residue" evidence="1">
    <location>
        <position position="1"/>
    </location>
</feature>
<reference evidence="1" key="2">
    <citation type="submission" date="2018-11" db="EMBL/GenBank/DDBJ databases">
        <title>Trombidioid mite genomics.</title>
        <authorList>
            <person name="Dong X."/>
        </authorList>
    </citation>
    <scope>NUCLEOTIDE SEQUENCE</scope>
    <source>
        <strain evidence="1">UoL-WK</strain>
    </source>
</reference>
<keyword evidence="3" id="KW-1185">Reference proteome</keyword>
<dbReference type="AlphaFoldDB" id="A0A3S3REY5"/>
<evidence type="ECO:0000313" key="2">
    <source>
        <dbReference type="EMBL" id="RWR98804.1"/>
    </source>
</evidence>
<dbReference type="Proteomes" id="UP000285301">
    <property type="component" value="Unassembled WGS sequence"/>
</dbReference>
<accession>A0A3S3REY5</accession>
<sequence length="37" mass="4082">DLYCVRSDLGNLLKALGRLDEAKVRASSSELMVQCRA</sequence>
<organism evidence="1 3">
    <name type="scientific">Dinothrombium tinctorium</name>
    <dbReference type="NCBI Taxonomy" id="1965070"/>
    <lineage>
        <taxon>Eukaryota</taxon>
        <taxon>Metazoa</taxon>
        <taxon>Ecdysozoa</taxon>
        <taxon>Arthropoda</taxon>
        <taxon>Chelicerata</taxon>
        <taxon>Arachnida</taxon>
        <taxon>Acari</taxon>
        <taxon>Acariformes</taxon>
        <taxon>Trombidiformes</taxon>
        <taxon>Prostigmata</taxon>
        <taxon>Anystina</taxon>
        <taxon>Parasitengona</taxon>
        <taxon>Trombidioidea</taxon>
        <taxon>Trombidiidae</taxon>
        <taxon>Dinothrombium</taxon>
    </lineage>
</organism>
<evidence type="ECO:0000313" key="1">
    <source>
        <dbReference type="EMBL" id="RWR98800.1"/>
    </source>
</evidence>
<keyword evidence="1" id="KW-0808">Transferase</keyword>
<evidence type="ECO:0000313" key="3">
    <source>
        <dbReference type="Proteomes" id="UP000285301"/>
    </source>
</evidence>
<reference evidence="1 3" key="1">
    <citation type="journal article" date="2018" name="Gigascience">
        <title>Genomes of trombidid mites reveal novel predicted allergens and laterally-transferred genes associated with secondary metabolism.</title>
        <authorList>
            <person name="Dong X."/>
            <person name="Chaisiri K."/>
            <person name="Xia D."/>
            <person name="Armstrong S.D."/>
            <person name="Fang Y."/>
            <person name="Donnelly M.J."/>
            <person name="Kadowaki T."/>
            <person name="McGarry J.W."/>
            <person name="Darby A.C."/>
            <person name="Makepeace B.L."/>
        </authorList>
    </citation>
    <scope>NUCLEOTIDE SEQUENCE [LARGE SCALE GENOMIC DNA]</scope>
    <source>
        <strain evidence="1">UoL-WK</strain>
    </source>
</reference>